<evidence type="ECO:0000313" key="2">
    <source>
        <dbReference type="EMBL" id="ORX52038.1"/>
    </source>
</evidence>
<dbReference type="AlphaFoldDB" id="A0A1X2GER9"/>
<keyword evidence="1" id="KW-0472">Membrane</keyword>
<name>A0A1X2GER9_9FUNG</name>
<feature type="transmembrane region" description="Helical" evidence="1">
    <location>
        <begin position="88"/>
        <end position="111"/>
    </location>
</feature>
<evidence type="ECO:0000256" key="1">
    <source>
        <dbReference type="SAM" id="Phobius"/>
    </source>
</evidence>
<keyword evidence="3" id="KW-1185">Reference proteome</keyword>
<gene>
    <name evidence="2" type="ORF">DM01DRAFT_203723</name>
</gene>
<keyword evidence="1" id="KW-1133">Transmembrane helix</keyword>
<comment type="caution">
    <text evidence="2">The sequence shown here is derived from an EMBL/GenBank/DDBJ whole genome shotgun (WGS) entry which is preliminary data.</text>
</comment>
<accession>A0A1X2GER9</accession>
<dbReference type="EMBL" id="MCGT01000019">
    <property type="protein sequence ID" value="ORX52038.1"/>
    <property type="molecule type" value="Genomic_DNA"/>
</dbReference>
<evidence type="ECO:0000313" key="3">
    <source>
        <dbReference type="Proteomes" id="UP000242146"/>
    </source>
</evidence>
<reference evidence="2 3" key="1">
    <citation type="submission" date="2016-07" db="EMBL/GenBank/DDBJ databases">
        <title>Pervasive Adenine N6-methylation of Active Genes in Fungi.</title>
        <authorList>
            <consortium name="DOE Joint Genome Institute"/>
            <person name="Mondo S.J."/>
            <person name="Dannebaum R.O."/>
            <person name="Kuo R.C."/>
            <person name="Labutti K."/>
            <person name="Haridas S."/>
            <person name="Kuo A."/>
            <person name="Salamov A."/>
            <person name="Ahrendt S.R."/>
            <person name="Lipzen A."/>
            <person name="Sullivan W."/>
            <person name="Andreopoulos W.B."/>
            <person name="Clum A."/>
            <person name="Lindquist E."/>
            <person name="Daum C."/>
            <person name="Ramamoorthy G.K."/>
            <person name="Gryganskyi A."/>
            <person name="Culley D."/>
            <person name="Magnuson J.K."/>
            <person name="James T.Y."/>
            <person name="O'Malley M.A."/>
            <person name="Stajich J.E."/>
            <person name="Spatafora J.W."/>
            <person name="Visel A."/>
            <person name="Grigoriev I.V."/>
        </authorList>
    </citation>
    <scope>NUCLEOTIDE SEQUENCE [LARGE SCALE GENOMIC DNA]</scope>
    <source>
        <strain evidence="2 3">NRRL 3301</strain>
    </source>
</reference>
<organism evidence="2 3">
    <name type="scientific">Hesseltinella vesiculosa</name>
    <dbReference type="NCBI Taxonomy" id="101127"/>
    <lineage>
        <taxon>Eukaryota</taxon>
        <taxon>Fungi</taxon>
        <taxon>Fungi incertae sedis</taxon>
        <taxon>Mucoromycota</taxon>
        <taxon>Mucoromycotina</taxon>
        <taxon>Mucoromycetes</taxon>
        <taxon>Mucorales</taxon>
        <taxon>Cunninghamellaceae</taxon>
        <taxon>Hesseltinella</taxon>
    </lineage>
</organism>
<keyword evidence="1" id="KW-0812">Transmembrane</keyword>
<protein>
    <submittedName>
        <fullName evidence="2">Uncharacterized protein</fullName>
    </submittedName>
</protein>
<proteinExistence type="predicted"/>
<dbReference type="Proteomes" id="UP000242146">
    <property type="component" value="Unassembled WGS sequence"/>
</dbReference>
<sequence>MFPNRSNCLKMVSTRAKLKTSALKCAGERWLWRELSLKETGTHQVGFIFLMQPSFFVTQVNTVTTSARGTFQKKKKKRGDCDRLQDALHGAIIFPAYMISCFTIWQTYLIICFL</sequence>